<protein>
    <submittedName>
        <fullName evidence="2">Uncharacterized protein</fullName>
    </submittedName>
</protein>
<dbReference type="PANTHER" id="PTHR33069:SF3">
    <property type="entry name" value="DYNEIN HEAVY CHAIN TAIL DOMAIN-CONTAINING PROTEIN"/>
    <property type="match status" value="1"/>
</dbReference>
<dbReference type="EMBL" id="VDEP01000420">
    <property type="protein sequence ID" value="KAA1085027.1"/>
    <property type="molecule type" value="Genomic_DNA"/>
</dbReference>
<dbReference type="AlphaFoldDB" id="A0A5B0N6X8"/>
<dbReference type="PANTHER" id="PTHR33069">
    <property type="entry name" value="CHROMOSOME 7, WHOLE GENOME SHOTGUN SEQUENCE-RELATED"/>
    <property type="match status" value="1"/>
</dbReference>
<proteinExistence type="predicted"/>
<evidence type="ECO:0000313" key="3">
    <source>
        <dbReference type="Proteomes" id="UP000325313"/>
    </source>
</evidence>
<evidence type="ECO:0000256" key="1">
    <source>
        <dbReference type="SAM" id="MobiDB-lite"/>
    </source>
</evidence>
<feature type="compositionally biased region" description="Low complexity" evidence="1">
    <location>
        <begin position="463"/>
        <end position="472"/>
    </location>
</feature>
<evidence type="ECO:0000313" key="2">
    <source>
        <dbReference type="EMBL" id="KAA1085027.1"/>
    </source>
</evidence>
<gene>
    <name evidence="2" type="ORF">PGTUg99_002926</name>
</gene>
<feature type="region of interest" description="Disordered" evidence="1">
    <location>
        <begin position="441"/>
        <end position="472"/>
    </location>
</feature>
<dbReference type="Proteomes" id="UP000325313">
    <property type="component" value="Unassembled WGS sequence"/>
</dbReference>
<organism evidence="2 3">
    <name type="scientific">Puccinia graminis f. sp. tritici</name>
    <dbReference type="NCBI Taxonomy" id="56615"/>
    <lineage>
        <taxon>Eukaryota</taxon>
        <taxon>Fungi</taxon>
        <taxon>Dikarya</taxon>
        <taxon>Basidiomycota</taxon>
        <taxon>Pucciniomycotina</taxon>
        <taxon>Pucciniomycetes</taxon>
        <taxon>Pucciniales</taxon>
        <taxon>Pucciniaceae</taxon>
        <taxon>Puccinia</taxon>
    </lineage>
</organism>
<sequence>MTINKTSTALEEPSERLSSDDSSSDDSSSGDSSGPDHRERREGRSEKPSDKKNENSPIPKTVDLSDCRKLGDATIRGFDDLCEKYSTIPDTDVGRNISAQRRRSIAPAIDYSPRQHYDTLTARLLPMLKQQVVKIPLLPEPADSPTEAARKLKLIIELQAELNTTLGQIRFAVNTLRPRPLGRYGYPPDDQHWHRLKRFRLSGLNGMFEHGVLERGFTRIFLGAASTIRLRRLTNKSASTYDTYLEEGKINLTLENINEMIRCLEGSELDLLQDDFIKGRDQLNSDIETLYSLAYPLQESNGHIKPPSQQATQLAQLALPVAKLSRVFMNKVSRRGMRVKGFPLFTKMCSVELVTLSRLSREVSDHVRGMISYVKEAYTSDTAGQGKQLQERFNVSLKLIKRYILPRIPDTNDFPHQTYFKTWFATWSTEFDLSVHKLKEPSERLSSDDSSPDDSSSDDSSPDDSSSGDSSS</sequence>
<accession>A0A5B0N6X8</accession>
<name>A0A5B0N6X8_PUCGR</name>
<comment type="caution">
    <text evidence="2">The sequence shown here is derived from an EMBL/GenBank/DDBJ whole genome shotgun (WGS) entry which is preliminary data.</text>
</comment>
<reference evidence="2 3" key="1">
    <citation type="submission" date="2019-05" db="EMBL/GenBank/DDBJ databases">
        <title>Emergence of the Ug99 lineage of the wheat stem rust pathogen through somatic hybridization.</title>
        <authorList>
            <person name="Li F."/>
            <person name="Upadhyaya N.M."/>
            <person name="Sperschneider J."/>
            <person name="Matny O."/>
            <person name="Nguyen-Phuc H."/>
            <person name="Mago R."/>
            <person name="Raley C."/>
            <person name="Miller M.E."/>
            <person name="Silverstein K.A.T."/>
            <person name="Henningsen E."/>
            <person name="Hirsch C.D."/>
            <person name="Visser B."/>
            <person name="Pretorius Z.A."/>
            <person name="Steffenson B.J."/>
            <person name="Schwessinger B."/>
            <person name="Dodds P.N."/>
            <person name="Figueroa M."/>
        </authorList>
    </citation>
    <scope>NUCLEOTIDE SEQUENCE [LARGE SCALE GENOMIC DNA]</scope>
    <source>
        <strain evidence="2 3">Ug99</strain>
    </source>
</reference>
<feature type="region of interest" description="Disordered" evidence="1">
    <location>
        <begin position="1"/>
        <end position="64"/>
    </location>
</feature>
<feature type="compositionally biased region" description="Acidic residues" evidence="1">
    <location>
        <begin position="450"/>
        <end position="462"/>
    </location>
</feature>
<feature type="compositionally biased region" description="Basic and acidic residues" evidence="1">
    <location>
        <begin position="34"/>
        <end position="54"/>
    </location>
</feature>